<sequence>MKVTFPHMGNTFITAKALLDDVGLEYVIPPYNNKRTLEIGTKYAPEMACIPLKINLGNYIEARELGADTILITGGRGPCRFGYYCEMSREILADTDYNMDVITIDGPNGDIKKFLEKIKKLAGGFNIYKILKVIKNTTIVAKRVDELEKLTFRIRPRELKKGATDSIYKDFLNKVKDVKGSKGILKLIEETERKLLEIETDKDFVPLKVGIVGEIYTTIDPFANFYIESKLGSMGIEVDRYVTISGWIIEHMLKNILPAKKDLDFSEAAKPYLGRMIGGHAQETVGNAVLYAKKGYDGVIQIYPLTCMPEIVAQSILPSIERDYDIPILTLIIDEMTGEAGYMTRIEAFVDLLNKRRERLENGKNIALSWS</sequence>
<dbReference type="HOGENOM" id="CLU_057460_0_0_9"/>
<dbReference type="Proteomes" id="UP000005435">
    <property type="component" value="Chromosome"/>
</dbReference>
<reference evidence="1 2" key="2">
    <citation type="journal article" date="2012" name="Stand. Genomic Sci.">
        <title>Complete Genome Sequence of Clostridium clariflavum DSM 19732.</title>
        <authorList>
            <person name="Izquierdo J.A."/>
            <person name="Goodwin L."/>
            <person name="Davenport K.W."/>
            <person name="Teshima H."/>
            <person name="Bruce D."/>
            <person name="Detter C."/>
            <person name="Tapia R."/>
            <person name="Han S."/>
            <person name="Land M."/>
            <person name="Hauser L."/>
            <person name="Jeffries C.D."/>
            <person name="Han J."/>
            <person name="Pitluck S."/>
            <person name="Nolan M."/>
            <person name="Chen A."/>
            <person name="Huntemann M."/>
            <person name="Mavromatis K."/>
            <person name="Mikhailova N."/>
            <person name="Liolios K."/>
            <person name="Woyke T."/>
            <person name="Lynd L.R."/>
        </authorList>
    </citation>
    <scope>NUCLEOTIDE SEQUENCE [LARGE SCALE GENOMIC DNA]</scope>
    <source>
        <strain evidence="2">DSM 19732 / NBRC 101661 / EBR45</strain>
    </source>
</reference>
<evidence type="ECO:0008006" key="3">
    <source>
        <dbReference type="Google" id="ProtNLM"/>
    </source>
</evidence>
<evidence type="ECO:0000313" key="1">
    <source>
        <dbReference type="EMBL" id="AEV69632.1"/>
    </source>
</evidence>
<dbReference type="eggNOG" id="COG3581">
    <property type="taxonomic scope" value="Bacteria"/>
</dbReference>
<accession>G8LV55</accession>
<dbReference type="OrthoDB" id="9780120at2"/>
<name>G8LV55_ACECE</name>
<dbReference type="PANTHER" id="PTHR32329:SF2">
    <property type="entry name" value="BIFUNCTIONAL PROTEIN [INCLUDES 2-HYDROXYACYL-COA DEHYDRATASE (N-TER) AND ITS ACTIVATOR DOMAIN (C_TERM)"/>
    <property type="match status" value="1"/>
</dbReference>
<dbReference type="InterPro" id="IPR051805">
    <property type="entry name" value="Dehydratase_Activator_Redct"/>
</dbReference>
<dbReference type="AlphaFoldDB" id="G8LV55"/>
<dbReference type="EMBL" id="CP003065">
    <property type="protein sequence ID" value="AEV69632.1"/>
    <property type="molecule type" value="Genomic_DNA"/>
</dbReference>
<dbReference type="RefSeq" id="WP_014256175.1">
    <property type="nucleotide sequence ID" value="NC_016627.1"/>
</dbReference>
<organism evidence="1 2">
    <name type="scientific">Acetivibrio clariflavus (strain DSM 19732 / NBRC 101661 / EBR45)</name>
    <name type="common">Clostridium clariflavum</name>
    <dbReference type="NCBI Taxonomy" id="720554"/>
    <lineage>
        <taxon>Bacteria</taxon>
        <taxon>Bacillati</taxon>
        <taxon>Bacillota</taxon>
        <taxon>Clostridia</taxon>
        <taxon>Eubacteriales</taxon>
        <taxon>Oscillospiraceae</taxon>
        <taxon>Acetivibrio</taxon>
    </lineage>
</organism>
<dbReference type="KEGG" id="ccl:Clocl_3105"/>
<protein>
    <recommendedName>
        <fullName evidence="3">CoA protein activase</fullName>
    </recommendedName>
</protein>
<keyword evidence="2" id="KW-1185">Reference proteome</keyword>
<gene>
    <name evidence="1" type="ordered locus">Clocl_3105</name>
</gene>
<proteinExistence type="predicted"/>
<dbReference type="PANTHER" id="PTHR32329">
    <property type="entry name" value="BIFUNCTIONAL PROTEIN [INCLUDES 2-HYDROXYACYL-COA DEHYDRATASE (N-TER) AND ITS ACTIVATOR DOMAIN (C_TERM)-RELATED"/>
    <property type="match status" value="1"/>
</dbReference>
<reference evidence="2" key="1">
    <citation type="submission" date="2011-12" db="EMBL/GenBank/DDBJ databases">
        <title>Complete sequence of Clostridium clariflavum DSM 19732.</title>
        <authorList>
            <consortium name="US DOE Joint Genome Institute"/>
            <person name="Lucas S."/>
            <person name="Han J."/>
            <person name="Lapidus A."/>
            <person name="Cheng J.-F."/>
            <person name="Goodwin L."/>
            <person name="Pitluck S."/>
            <person name="Peters L."/>
            <person name="Teshima H."/>
            <person name="Detter J.C."/>
            <person name="Han C."/>
            <person name="Tapia R."/>
            <person name="Land M."/>
            <person name="Hauser L."/>
            <person name="Kyrpides N."/>
            <person name="Ivanova N."/>
            <person name="Pagani I."/>
            <person name="Kitzmiller T."/>
            <person name="Lynd L."/>
            <person name="Izquierdo J."/>
            <person name="Woyke T."/>
        </authorList>
    </citation>
    <scope>NUCLEOTIDE SEQUENCE [LARGE SCALE GENOMIC DNA]</scope>
    <source>
        <strain evidence="2">DSM 19732 / NBRC 101661 / EBR45</strain>
    </source>
</reference>
<evidence type="ECO:0000313" key="2">
    <source>
        <dbReference type="Proteomes" id="UP000005435"/>
    </source>
</evidence>
<dbReference type="Gene3D" id="3.40.50.11900">
    <property type="match status" value="1"/>
</dbReference>
<dbReference type="STRING" id="720554.Clocl_3105"/>